<reference evidence="2" key="1">
    <citation type="journal article" date="2021" name="Nat. Commun.">
        <title>Genetic determinants of endophytism in the Arabidopsis root mycobiome.</title>
        <authorList>
            <person name="Mesny F."/>
            <person name="Miyauchi S."/>
            <person name="Thiergart T."/>
            <person name="Pickel B."/>
            <person name="Atanasova L."/>
            <person name="Karlsson M."/>
            <person name="Huettel B."/>
            <person name="Barry K.W."/>
            <person name="Haridas S."/>
            <person name="Chen C."/>
            <person name="Bauer D."/>
            <person name="Andreopoulos W."/>
            <person name="Pangilinan J."/>
            <person name="LaButti K."/>
            <person name="Riley R."/>
            <person name="Lipzen A."/>
            <person name="Clum A."/>
            <person name="Drula E."/>
            <person name="Henrissat B."/>
            <person name="Kohler A."/>
            <person name="Grigoriev I.V."/>
            <person name="Martin F.M."/>
            <person name="Hacquard S."/>
        </authorList>
    </citation>
    <scope>NUCLEOTIDE SEQUENCE</scope>
    <source>
        <strain evidence="2">MPI-SDFR-AT-0073</strain>
    </source>
</reference>
<dbReference type="GO" id="GO:0016702">
    <property type="term" value="F:oxidoreductase activity, acting on single donors with incorporation of molecular oxygen, incorporation of two atoms of oxygen"/>
    <property type="evidence" value="ECO:0007669"/>
    <property type="project" value="InterPro"/>
</dbReference>
<dbReference type="RefSeq" id="XP_045962632.1">
    <property type="nucleotide sequence ID" value="XM_046099720.1"/>
</dbReference>
<dbReference type="PANTHER" id="PTHR34315">
    <property type="match status" value="1"/>
</dbReference>
<organism evidence="2 3">
    <name type="scientific">Truncatella angustata</name>
    <dbReference type="NCBI Taxonomy" id="152316"/>
    <lineage>
        <taxon>Eukaryota</taxon>
        <taxon>Fungi</taxon>
        <taxon>Dikarya</taxon>
        <taxon>Ascomycota</taxon>
        <taxon>Pezizomycotina</taxon>
        <taxon>Sordariomycetes</taxon>
        <taxon>Xylariomycetidae</taxon>
        <taxon>Amphisphaeriales</taxon>
        <taxon>Sporocadaceae</taxon>
        <taxon>Truncatella</taxon>
    </lineage>
</organism>
<accession>A0A9P9A1J3</accession>
<dbReference type="GO" id="GO:0008199">
    <property type="term" value="F:ferric iron binding"/>
    <property type="evidence" value="ECO:0007669"/>
    <property type="project" value="InterPro"/>
</dbReference>
<dbReference type="OrthoDB" id="121380at2759"/>
<evidence type="ECO:0000313" key="2">
    <source>
        <dbReference type="EMBL" id="KAH6658398.1"/>
    </source>
</evidence>
<dbReference type="GeneID" id="70128612"/>
<evidence type="ECO:0000313" key="3">
    <source>
        <dbReference type="Proteomes" id="UP000758603"/>
    </source>
</evidence>
<dbReference type="Proteomes" id="UP000758603">
    <property type="component" value="Unassembled WGS sequence"/>
</dbReference>
<comment type="caution">
    <text evidence="2">The sequence shown here is derived from an EMBL/GenBank/DDBJ whole genome shotgun (WGS) entry which is preliminary data.</text>
</comment>
<keyword evidence="2" id="KW-0560">Oxidoreductase</keyword>
<dbReference type="InterPro" id="IPR015889">
    <property type="entry name" value="Intradiol_dOase_core"/>
</dbReference>
<evidence type="ECO:0000256" key="1">
    <source>
        <dbReference type="SAM" id="SignalP"/>
    </source>
</evidence>
<keyword evidence="3" id="KW-1185">Reference proteome</keyword>
<keyword evidence="1" id="KW-0732">Signal</keyword>
<name>A0A9P9A1J3_9PEZI</name>
<protein>
    <submittedName>
        <fullName evidence="2">Dioxygenase</fullName>
    </submittedName>
</protein>
<dbReference type="SUPFAM" id="SSF49482">
    <property type="entry name" value="Aromatic compound dioxygenase"/>
    <property type="match status" value="1"/>
</dbReference>
<feature type="signal peptide" evidence="1">
    <location>
        <begin position="1"/>
        <end position="19"/>
    </location>
</feature>
<keyword evidence="2" id="KW-0223">Dioxygenase</keyword>
<gene>
    <name evidence="2" type="ORF">BKA67DRAFT_533551</name>
</gene>
<dbReference type="Gene3D" id="2.60.130.10">
    <property type="entry name" value="Aromatic compound dioxygenase"/>
    <property type="match status" value="1"/>
</dbReference>
<feature type="chain" id="PRO_5040465419" evidence="1">
    <location>
        <begin position="20"/>
        <end position="322"/>
    </location>
</feature>
<dbReference type="PANTHER" id="PTHR34315:SF4">
    <property type="entry name" value="INTRADIOL RING-CLEAVAGE DIOXYGENASES DOMAIN-CONTAINING PROTEIN"/>
    <property type="match status" value="1"/>
</dbReference>
<dbReference type="AlphaFoldDB" id="A0A9P9A1J3"/>
<dbReference type="EMBL" id="JAGPXC010000002">
    <property type="protein sequence ID" value="KAH6658398.1"/>
    <property type="molecule type" value="Genomic_DNA"/>
</dbReference>
<proteinExistence type="predicted"/>
<dbReference type="CDD" id="cd03457">
    <property type="entry name" value="intradiol_dioxygenase_like"/>
    <property type="match status" value="1"/>
</dbReference>
<sequence length="322" mass="35599">MHTTTVLAAGAVLLAGVMAHPHHEVSGHEVIRRAGLSRRCESSVAALNKKRWAKRQQQKRATSGNVTWNIVTEAPYYETLQNDTCILTEEVTTGPYIWPQSQTLRQDIREGQAGIPFILDIGVLDVETCEPLPDVLVDIWHCNATGSYSSFEGLDPNTPFETLLEELNVTIGPDLDLHTDSTTWLRGIWPTDSEGMTEFTTIVPGFYVERTIHIHAQVHEDYVIRGNGTVASSTTISTGQLFLAEDLSAQLMAIEPYASHTQINRTTNDIDSIYSQQSENGWDPTISVVPLDGENMENGIVGYITIGVDTATKAKVKRNLKH</sequence>